<sequence length="104" mass="11495">MKISVDFSPSYSIGQSSVLCLELPRIGYLPTFLKNFVRYKEDEGPLILGNGSTLCCESDLVPILSAAQLFELPYDIVFKVNSLVQHGCLSGPALDENFFQISFV</sequence>
<dbReference type="Proteomes" id="UP001141253">
    <property type="component" value="Chromosome 1"/>
</dbReference>
<dbReference type="EMBL" id="JAPFFI010000005">
    <property type="protein sequence ID" value="KAJ6394608.1"/>
    <property type="molecule type" value="Genomic_DNA"/>
</dbReference>
<feature type="domain" description="RDR1/2-like PH-like" evidence="1">
    <location>
        <begin position="5"/>
        <end position="46"/>
    </location>
</feature>
<organism evidence="3 4">
    <name type="scientific">Salix suchowensis</name>
    <dbReference type="NCBI Taxonomy" id="1278906"/>
    <lineage>
        <taxon>Eukaryota</taxon>
        <taxon>Viridiplantae</taxon>
        <taxon>Streptophyta</taxon>
        <taxon>Embryophyta</taxon>
        <taxon>Tracheophyta</taxon>
        <taxon>Spermatophyta</taxon>
        <taxon>Magnoliopsida</taxon>
        <taxon>eudicotyledons</taxon>
        <taxon>Gunneridae</taxon>
        <taxon>Pentapetalae</taxon>
        <taxon>rosids</taxon>
        <taxon>fabids</taxon>
        <taxon>Malpighiales</taxon>
        <taxon>Salicaceae</taxon>
        <taxon>Saliceae</taxon>
        <taxon>Salix</taxon>
    </lineage>
</organism>
<dbReference type="InterPro" id="IPR058751">
    <property type="entry name" value="RDRP_helical"/>
</dbReference>
<evidence type="ECO:0000259" key="1">
    <source>
        <dbReference type="Pfam" id="PF24823"/>
    </source>
</evidence>
<dbReference type="InterPro" id="IPR057590">
    <property type="entry name" value="PH_RDR1/2-like"/>
</dbReference>
<gene>
    <name evidence="3" type="ORF">OIU77_023756</name>
</gene>
<reference evidence="3" key="1">
    <citation type="submission" date="2022-10" db="EMBL/GenBank/DDBJ databases">
        <authorList>
            <person name="Hyden B.L."/>
            <person name="Feng K."/>
            <person name="Yates T."/>
            <person name="Jawdy S."/>
            <person name="Smart L.B."/>
            <person name="Muchero W."/>
        </authorList>
    </citation>
    <scope>NUCLEOTIDE SEQUENCE</scope>
    <source>
        <tissue evidence="3">Shoot tip</tissue>
    </source>
</reference>
<accession>A0ABQ9C5S4</accession>
<protein>
    <submittedName>
        <fullName evidence="3">Uncharacterized protein</fullName>
    </submittedName>
</protein>
<dbReference type="Pfam" id="PF24823">
    <property type="entry name" value="PH_RDR2"/>
    <property type="match status" value="1"/>
</dbReference>
<evidence type="ECO:0000313" key="4">
    <source>
        <dbReference type="Proteomes" id="UP001141253"/>
    </source>
</evidence>
<feature type="domain" description="RDRP helical" evidence="2">
    <location>
        <begin position="63"/>
        <end position="100"/>
    </location>
</feature>
<keyword evidence="4" id="KW-1185">Reference proteome</keyword>
<reference evidence="3" key="2">
    <citation type="journal article" date="2023" name="Int. J. Mol. Sci.">
        <title>De Novo Assembly and Annotation of 11 Diverse Shrub Willow (Salix) Genomes Reveals Novel Gene Organization in Sex-Linked Regions.</title>
        <authorList>
            <person name="Hyden B."/>
            <person name="Feng K."/>
            <person name="Yates T.B."/>
            <person name="Jawdy S."/>
            <person name="Cereghino C."/>
            <person name="Smart L.B."/>
            <person name="Muchero W."/>
        </authorList>
    </citation>
    <scope>NUCLEOTIDE SEQUENCE</scope>
    <source>
        <tissue evidence="3">Shoot tip</tissue>
    </source>
</reference>
<evidence type="ECO:0000313" key="3">
    <source>
        <dbReference type="EMBL" id="KAJ6394608.1"/>
    </source>
</evidence>
<evidence type="ECO:0000259" key="2">
    <source>
        <dbReference type="Pfam" id="PF26252"/>
    </source>
</evidence>
<proteinExistence type="predicted"/>
<dbReference type="Pfam" id="PF26252">
    <property type="entry name" value="RdRP_helical"/>
    <property type="match status" value="1"/>
</dbReference>
<comment type="caution">
    <text evidence="3">The sequence shown here is derived from an EMBL/GenBank/DDBJ whole genome shotgun (WGS) entry which is preliminary data.</text>
</comment>
<name>A0ABQ9C5S4_9ROSI</name>